<keyword evidence="2" id="KW-1185">Reference proteome</keyword>
<evidence type="ECO:0000313" key="1">
    <source>
        <dbReference type="EMBL" id="WBP84603.1"/>
    </source>
</evidence>
<organism evidence="1 2">
    <name type="scientific">Kitasatospora cathayae</name>
    <dbReference type="NCBI Taxonomy" id="3004092"/>
    <lineage>
        <taxon>Bacteria</taxon>
        <taxon>Bacillati</taxon>
        <taxon>Actinomycetota</taxon>
        <taxon>Actinomycetes</taxon>
        <taxon>Kitasatosporales</taxon>
        <taxon>Streptomycetaceae</taxon>
        <taxon>Kitasatospora</taxon>
    </lineage>
</organism>
<evidence type="ECO:0000313" key="2">
    <source>
        <dbReference type="Proteomes" id="UP001212821"/>
    </source>
</evidence>
<proteinExistence type="predicted"/>
<dbReference type="RefSeq" id="WP_270139943.1">
    <property type="nucleotide sequence ID" value="NZ_CP115450.1"/>
</dbReference>
<name>A0ABY7PW33_9ACTN</name>
<protein>
    <submittedName>
        <fullName evidence="1">Uncharacterized protein</fullName>
    </submittedName>
</protein>
<dbReference type="EMBL" id="CP115450">
    <property type="protein sequence ID" value="WBP84603.1"/>
    <property type="molecule type" value="Genomic_DNA"/>
</dbReference>
<accession>A0ABY7PW33</accession>
<sequence>MPAECGFFLFARPRAPLDRFLAMDAEIFELDGHEGHVRINLLNRAGVDALIAAPP</sequence>
<gene>
    <name evidence="1" type="ORF">O1G21_01190</name>
</gene>
<reference evidence="2" key="1">
    <citation type="submission" date="2022-12" db="EMBL/GenBank/DDBJ databases">
        <authorList>
            <person name="Mo P."/>
        </authorList>
    </citation>
    <scope>NUCLEOTIDE SEQUENCE [LARGE SCALE GENOMIC DNA]</scope>
    <source>
        <strain evidence="2">HUAS 3-15</strain>
    </source>
</reference>
<dbReference type="Proteomes" id="UP001212821">
    <property type="component" value="Chromosome"/>
</dbReference>